<keyword evidence="3" id="KW-0479">Metal-binding</keyword>
<organism evidence="7 8">
    <name type="scientific">Microbacterium foliorum</name>
    <dbReference type="NCBI Taxonomy" id="104336"/>
    <lineage>
        <taxon>Bacteria</taxon>
        <taxon>Bacillati</taxon>
        <taxon>Actinomycetota</taxon>
        <taxon>Actinomycetes</taxon>
        <taxon>Micrococcales</taxon>
        <taxon>Microbacteriaceae</taxon>
        <taxon>Microbacterium</taxon>
    </lineage>
</organism>
<keyword evidence="4 7" id="KW-0378">Hydrolase</keyword>
<comment type="cofactor">
    <cofactor evidence="1">
        <name>Zn(2+)</name>
        <dbReference type="ChEBI" id="CHEBI:29105"/>
    </cofactor>
</comment>
<name>A0A4Y5YR35_9MICO</name>
<evidence type="ECO:0000256" key="1">
    <source>
        <dbReference type="ARBA" id="ARBA00001947"/>
    </source>
</evidence>
<dbReference type="RefSeq" id="WP_140037193.1">
    <property type="nucleotide sequence ID" value="NZ_CP041040.1"/>
</dbReference>
<evidence type="ECO:0000313" key="8">
    <source>
        <dbReference type="Proteomes" id="UP000316125"/>
    </source>
</evidence>
<evidence type="ECO:0000256" key="5">
    <source>
        <dbReference type="ARBA" id="ARBA00022833"/>
    </source>
</evidence>
<dbReference type="InterPro" id="IPR051013">
    <property type="entry name" value="MBL_superfamily_lactonases"/>
</dbReference>
<evidence type="ECO:0000256" key="2">
    <source>
        <dbReference type="ARBA" id="ARBA00007749"/>
    </source>
</evidence>
<evidence type="ECO:0000313" key="7">
    <source>
        <dbReference type="EMBL" id="QDE34963.1"/>
    </source>
</evidence>
<dbReference type="SMART" id="SM00849">
    <property type="entry name" value="Lactamase_B"/>
    <property type="match status" value="1"/>
</dbReference>
<dbReference type="Gene3D" id="3.60.15.10">
    <property type="entry name" value="Ribonuclease Z/Hydroxyacylglutathione hydrolase-like"/>
    <property type="match status" value="1"/>
</dbReference>
<dbReference type="GO" id="GO:0016787">
    <property type="term" value="F:hydrolase activity"/>
    <property type="evidence" value="ECO:0007669"/>
    <property type="project" value="UniProtKB-KW"/>
</dbReference>
<dbReference type="OrthoDB" id="3196337at2"/>
<evidence type="ECO:0000256" key="3">
    <source>
        <dbReference type="ARBA" id="ARBA00022723"/>
    </source>
</evidence>
<feature type="domain" description="Metallo-beta-lactamase" evidence="6">
    <location>
        <begin position="32"/>
        <end position="255"/>
    </location>
</feature>
<dbReference type="PANTHER" id="PTHR42978">
    <property type="entry name" value="QUORUM-QUENCHING LACTONASE YTNP-RELATED-RELATED"/>
    <property type="match status" value="1"/>
</dbReference>
<sequence>MTGRLRHYVCGSTSHDVGAMFRGAPHGVREFPSGVFLYDAAGGRRVLFDTGYATGEWHTGWRGAVYRRLLPPDVRDTDDVAARLRADGVDPASVSHVVLSHLHPDHVGGVRRFPHATFVLSAGHERTLSAPRLRAGVLTGLFPTWFPYAERLVLDDEAFSTVEVGGTALRAHDLLGDGSYLVVDLPGHADGHLGALIDGRVLLAGDAAWGSDLVHASGNLRALPRAVQHDADLYAATARSLSEIAASGIRVVCSHDPLEAKELLS</sequence>
<dbReference type="InterPro" id="IPR001279">
    <property type="entry name" value="Metallo-B-lactamas"/>
</dbReference>
<dbReference type="InterPro" id="IPR036866">
    <property type="entry name" value="RibonucZ/Hydroxyglut_hydro"/>
</dbReference>
<reference evidence="7 8" key="1">
    <citation type="submission" date="2019-06" db="EMBL/GenBank/DDBJ databases">
        <title>Complete genome of Microbacterium foliorum M2.</title>
        <authorList>
            <person name="Cao G."/>
        </authorList>
    </citation>
    <scope>NUCLEOTIDE SEQUENCE [LARGE SCALE GENOMIC DNA]</scope>
    <source>
        <strain evidence="7 8">M2</strain>
    </source>
</reference>
<dbReference type="AlphaFoldDB" id="A0A4Y5YR35"/>
<dbReference type="SUPFAM" id="SSF56281">
    <property type="entry name" value="Metallo-hydrolase/oxidoreductase"/>
    <property type="match status" value="1"/>
</dbReference>
<keyword evidence="5" id="KW-0862">Zinc</keyword>
<dbReference type="Pfam" id="PF00753">
    <property type="entry name" value="Lactamase_B"/>
    <property type="match status" value="1"/>
</dbReference>
<accession>A0A4Y5YR35</accession>
<dbReference type="GO" id="GO:0046872">
    <property type="term" value="F:metal ion binding"/>
    <property type="evidence" value="ECO:0007669"/>
    <property type="project" value="UniProtKB-KW"/>
</dbReference>
<proteinExistence type="inferred from homology"/>
<dbReference type="Proteomes" id="UP000316125">
    <property type="component" value="Chromosome"/>
</dbReference>
<dbReference type="CDD" id="cd07730">
    <property type="entry name" value="metallo-hydrolase-like_MBL-fold"/>
    <property type="match status" value="1"/>
</dbReference>
<dbReference type="PANTHER" id="PTHR42978:SF2">
    <property type="entry name" value="102 KBASES UNSTABLE REGION: FROM 1 TO 119443"/>
    <property type="match status" value="1"/>
</dbReference>
<comment type="similarity">
    <text evidence="2">Belongs to the metallo-beta-lactamase superfamily.</text>
</comment>
<evidence type="ECO:0000259" key="6">
    <source>
        <dbReference type="SMART" id="SM00849"/>
    </source>
</evidence>
<protein>
    <submittedName>
        <fullName evidence="7">MBL fold metallo-hydrolase</fullName>
    </submittedName>
</protein>
<gene>
    <name evidence="7" type="ORF">FIV50_09295</name>
</gene>
<evidence type="ECO:0000256" key="4">
    <source>
        <dbReference type="ARBA" id="ARBA00022801"/>
    </source>
</evidence>
<dbReference type="EMBL" id="CP041040">
    <property type="protein sequence ID" value="QDE34963.1"/>
    <property type="molecule type" value="Genomic_DNA"/>
</dbReference>